<dbReference type="STRING" id="1027249.SAMN05216179_1025"/>
<proteinExistence type="predicted"/>
<evidence type="ECO:0000313" key="3">
    <source>
        <dbReference type="Proteomes" id="UP000184184"/>
    </source>
</evidence>
<feature type="transmembrane region" description="Helical" evidence="1">
    <location>
        <begin position="70"/>
        <end position="91"/>
    </location>
</feature>
<sequence>MLKLMEWIAKAAGLNMLWILFTLCGFGFFGMFPATIALLMVTRDLRVGNDKRIAKSFLNYYVENFVKANVYGYVFVSVNLVMITLTFHAIYQISLWFAVPIFVVTVLLFIISLYVLPVFTYFKASFLNHVKLATVISLGHPAATFVLFSLFALNFGVIFYSRILIAFPILFMFFMVSLSAYFVMVILLPVFNKYGRSDLLEVAEVNQVSKV</sequence>
<keyword evidence="3" id="KW-1185">Reference proteome</keyword>
<keyword evidence="1" id="KW-0812">Transmembrane</keyword>
<keyword evidence="1" id="KW-1133">Transmembrane helix</keyword>
<dbReference type="AlphaFoldDB" id="A0A1M7LCG6"/>
<organism evidence="2 3">
    <name type="scientific">Gracilibacillus kekensis</name>
    <dbReference type="NCBI Taxonomy" id="1027249"/>
    <lineage>
        <taxon>Bacteria</taxon>
        <taxon>Bacillati</taxon>
        <taxon>Bacillota</taxon>
        <taxon>Bacilli</taxon>
        <taxon>Bacillales</taxon>
        <taxon>Bacillaceae</taxon>
        <taxon>Gracilibacillus</taxon>
    </lineage>
</organism>
<feature type="transmembrane region" description="Helical" evidence="1">
    <location>
        <begin position="97"/>
        <end position="122"/>
    </location>
</feature>
<dbReference type="EMBL" id="FRCZ01000001">
    <property type="protein sequence ID" value="SHM75571.1"/>
    <property type="molecule type" value="Genomic_DNA"/>
</dbReference>
<reference evidence="2 3" key="1">
    <citation type="submission" date="2016-11" db="EMBL/GenBank/DDBJ databases">
        <authorList>
            <person name="Jaros S."/>
            <person name="Januszkiewicz K."/>
            <person name="Wedrychowicz H."/>
        </authorList>
    </citation>
    <scope>NUCLEOTIDE SEQUENCE [LARGE SCALE GENOMIC DNA]</scope>
    <source>
        <strain evidence="2 3">CGMCC 1.10681</strain>
    </source>
</reference>
<evidence type="ECO:0000256" key="1">
    <source>
        <dbReference type="SAM" id="Phobius"/>
    </source>
</evidence>
<protein>
    <submittedName>
        <fullName evidence="2">Uncharacterized membrane protein YesL</fullName>
    </submittedName>
</protein>
<feature type="transmembrane region" description="Helical" evidence="1">
    <location>
        <begin position="16"/>
        <end position="42"/>
    </location>
</feature>
<name>A0A1M7LCG6_9BACI</name>
<keyword evidence="1" id="KW-0472">Membrane</keyword>
<evidence type="ECO:0000313" key="2">
    <source>
        <dbReference type="EMBL" id="SHM75571.1"/>
    </source>
</evidence>
<feature type="transmembrane region" description="Helical" evidence="1">
    <location>
        <begin position="142"/>
        <end position="163"/>
    </location>
</feature>
<dbReference type="RefSeq" id="WP_073200218.1">
    <property type="nucleotide sequence ID" value="NZ_FRCZ01000001.1"/>
</dbReference>
<feature type="transmembrane region" description="Helical" evidence="1">
    <location>
        <begin position="169"/>
        <end position="191"/>
    </location>
</feature>
<dbReference type="InterPro" id="IPR006938">
    <property type="entry name" value="DUF624"/>
</dbReference>
<dbReference type="Pfam" id="PF04854">
    <property type="entry name" value="DUF624"/>
    <property type="match status" value="1"/>
</dbReference>
<gene>
    <name evidence="2" type="ORF">SAMN05216179_1025</name>
</gene>
<dbReference type="Proteomes" id="UP000184184">
    <property type="component" value="Unassembled WGS sequence"/>
</dbReference>
<dbReference type="OrthoDB" id="2717960at2"/>
<accession>A0A1M7LCG6</accession>